<dbReference type="Gene3D" id="3.30.420.10">
    <property type="entry name" value="Ribonuclease H-like superfamily/Ribonuclease H"/>
    <property type="match status" value="1"/>
</dbReference>
<accession>A0A8S9IH31</accession>
<dbReference type="PANTHER" id="PTHR34146:SF3">
    <property type="entry name" value="POLYNUCLEOTIDYL TRANSFERASE, RIBONUCLEASE H-LIKE SUPERFAMILY PROTEIN"/>
    <property type="match status" value="1"/>
</dbReference>
<reference evidence="4" key="1">
    <citation type="submission" date="2019-12" db="EMBL/GenBank/DDBJ databases">
        <title>Genome sequencing and annotation of Brassica cretica.</title>
        <authorList>
            <person name="Studholme D.J."/>
            <person name="Sarris P.F."/>
        </authorList>
    </citation>
    <scope>NUCLEOTIDE SEQUENCE</scope>
    <source>
        <strain evidence="4">PFS-001/15</strain>
        <tissue evidence="4">Leaf</tissue>
    </source>
</reference>
<evidence type="ECO:0008006" key="6">
    <source>
        <dbReference type="Google" id="ProtNLM"/>
    </source>
</evidence>
<dbReference type="InterPro" id="IPR026960">
    <property type="entry name" value="RVT-Znf"/>
</dbReference>
<dbReference type="PANTHER" id="PTHR34146">
    <property type="entry name" value="POLYNUCLEOTIDYL TRANSFERASE, RIBONUCLEASE H-LIKE SUPERFAMILY PROTEIN-RELATED"/>
    <property type="match status" value="1"/>
</dbReference>
<dbReference type="Pfam" id="PF13966">
    <property type="entry name" value="zf-RVT"/>
    <property type="match status" value="1"/>
</dbReference>
<dbReference type="EMBL" id="QGKW02001911">
    <property type="protein sequence ID" value="KAF2569034.1"/>
    <property type="molecule type" value="Genomic_DNA"/>
</dbReference>
<feature type="domain" description="Reverse transcriptase zinc-binding" evidence="3">
    <location>
        <begin position="12"/>
        <end position="81"/>
    </location>
</feature>
<feature type="domain" description="RNase H type-1" evidence="2">
    <location>
        <begin position="192"/>
        <end position="269"/>
    </location>
</feature>
<evidence type="ECO:0000313" key="5">
    <source>
        <dbReference type="Proteomes" id="UP000712281"/>
    </source>
</evidence>
<gene>
    <name evidence="4" type="ORF">F2Q68_00026707</name>
</gene>
<dbReference type="GO" id="GO:0004523">
    <property type="term" value="F:RNA-DNA hybrid ribonuclease activity"/>
    <property type="evidence" value="ECO:0007669"/>
    <property type="project" value="InterPro"/>
</dbReference>
<dbReference type="GO" id="GO:0003676">
    <property type="term" value="F:nucleic acid binding"/>
    <property type="evidence" value="ECO:0007669"/>
    <property type="project" value="InterPro"/>
</dbReference>
<evidence type="ECO:0000259" key="2">
    <source>
        <dbReference type="Pfam" id="PF13456"/>
    </source>
</evidence>
<proteinExistence type="predicted"/>
<dbReference type="InterPro" id="IPR012337">
    <property type="entry name" value="RNaseH-like_sf"/>
</dbReference>
<dbReference type="CDD" id="cd06222">
    <property type="entry name" value="RNase_H_like"/>
    <property type="match status" value="1"/>
</dbReference>
<evidence type="ECO:0000256" key="1">
    <source>
        <dbReference type="SAM" id="MobiDB-lite"/>
    </source>
</evidence>
<dbReference type="InterPro" id="IPR036397">
    <property type="entry name" value="RNaseH_sf"/>
</dbReference>
<dbReference type="SUPFAM" id="SSF53098">
    <property type="entry name" value="Ribonuclease H-like"/>
    <property type="match status" value="1"/>
</dbReference>
<dbReference type="Proteomes" id="UP000712281">
    <property type="component" value="Unassembled WGS sequence"/>
</dbReference>
<dbReference type="Pfam" id="PF13456">
    <property type="entry name" value="RVT_3"/>
    <property type="match status" value="1"/>
</dbReference>
<dbReference type="AlphaFoldDB" id="A0A8S9IH31"/>
<evidence type="ECO:0000313" key="4">
    <source>
        <dbReference type="EMBL" id="KAF2569034.1"/>
    </source>
</evidence>
<organism evidence="4 5">
    <name type="scientific">Brassica cretica</name>
    <name type="common">Mustard</name>
    <dbReference type="NCBI Taxonomy" id="69181"/>
    <lineage>
        <taxon>Eukaryota</taxon>
        <taxon>Viridiplantae</taxon>
        <taxon>Streptophyta</taxon>
        <taxon>Embryophyta</taxon>
        <taxon>Tracheophyta</taxon>
        <taxon>Spermatophyta</taxon>
        <taxon>Magnoliopsida</taxon>
        <taxon>eudicotyledons</taxon>
        <taxon>Gunneridae</taxon>
        <taxon>Pentapetalae</taxon>
        <taxon>rosids</taxon>
        <taxon>malvids</taxon>
        <taxon>Brassicales</taxon>
        <taxon>Brassicaceae</taxon>
        <taxon>Brassiceae</taxon>
        <taxon>Brassica</taxon>
    </lineage>
</organism>
<dbReference type="InterPro" id="IPR002156">
    <property type="entry name" value="RNaseH_domain"/>
</dbReference>
<dbReference type="InterPro" id="IPR044730">
    <property type="entry name" value="RNase_H-like_dom_plant"/>
</dbReference>
<comment type="caution">
    <text evidence="4">The sequence shown here is derived from an EMBL/GenBank/DDBJ whole genome shotgun (WGS) entry which is preliminary data.</text>
</comment>
<sequence>MSNLIEHRQNLLGFDWIKHVWKLDAPGKIQHFIWRALNSALPVAELLIRRGMEVAPACKVCGVLETVEHVLMHCPFAQRTWELAHIFLPGSQAQAFPLGSLQQMLTLIPKVLNLPPSGLCCSPLSPWIIWNLWTARNKRLFEDKLYTAEETLSKAVRDAKEWESAKTKPETYELPSRSNVEKIVTDVPTCSVDGACNAESKCAGFGWFIQDKKTHLEIQGADSRSFVGSALSAEALAIRKAMQEASKEGISCLQILSDSSILISALRSGLVLNEIAGLLCDIGNCLYLSSSSPCLKQNLSQPPSILTYLNVLNVLCSSPAWGGVKLPRRRIYRSGHSSLVTTPFDPRPKKADGGRVKRRLTGSGGLEKLRIWKVSGSGGFLCVLRNGKVSRMETMKRGSRSGGGAEASGGGAAETTTRGGKAHGCWKRGKAMEEAAGVFFSLRFRFFFG</sequence>
<protein>
    <recommendedName>
        <fullName evidence="6">Reverse transcriptase zinc-binding domain-containing protein</fullName>
    </recommendedName>
</protein>
<name>A0A8S9IH31_BRACR</name>
<feature type="compositionally biased region" description="Gly residues" evidence="1">
    <location>
        <begin position="400"/>
        <end position="412"/>
    </location>
</feature>
<evidence type="ECO:0000259" key="3">
    <source>
        <dbReference type="Pfam" id="PF13966"/>
    </source>
</evidence>
<feature type="region of interest" description="Disordered" evidence="1">
    <location>
        <begin position="393"/>
        <end position="424"/>
    </location>
</feature>